<evidence type="ECO:0000313" key="2">
    <source>
        <dbReference type="EMBL" id="KAF5840169.1"/>
    </source>
</evidence>
<comment type="caution">
    <text evidence="2">The sequence shown here is derived from an EMBL/GenBank/DDBJ whole genome shotgun (WGS) entry which is preliminary data.</text>
</comment>
<proteinExistence type="predicted"/>
<evidence type="ECO:0008006" key="4">
    <source>
        <dbReference type="Google" id="ProtNLM"/>
    </source>
</evidence>
<gene>
    <name evidence="2" type="ORF">DUNSADRAFT_17516</name>
</gene>
<organism evidence="2 3">
    <name type="scientific">Dunaliella salina</name>
    <name type="common">Green alga</name>
    <name type="synonym">Protococcus salinus</name>
    <dbReference type="NCBI Taxonomy" id="3046"/>
    <lineage>
        <taxon>Eukaryota</taxon>
        <taxon>Viridiplantae</taxon>
        <taxon>Chlorophyta</taxon>
        <taxon>core chlorophytes</taxon>
        <taxon>Chlorophyceae</taxon>
        <taxon>CS clade</taxon>
        <taxon>Chlamydomonadales</taxon>
        <taxon>Dunaliellaceae</taxon>
        <taxon>Dunaliella</taxon>
    </lineage>
</organism>
<evidence type="ECO:0000313" key="3">
    <source>
        <dbReference type="Proteomes" id="UP000815325"/>
    </source>
</evidence>
<keyword evidence="3" id="KW-1185">Reference proteome</keyword>
<reference evidence="2" key="1">
    <citation type="submission" date="2017-08" db="EMBL/GenBank/DDBJ databases">
        <authorList>
            <person name="Polle J.E."/>
            <person name="Barry K."/>
            <person name="Cushman J."/>
            <person name="Schmutz J."/>
            <person name="Tran D."/>
            <person name="Hathwaick L.T."/>
            <person name="Yim W.C."/>
            <person name="Jenkins J."/>
            <person name="Mckie-Krisberg Z.M."/>
            <person name="Prochnik S."/>
            <person name="Lindquist E."/>
            <person name="Dockter R.B."/>
            <person name="Adam C."/>
            <person name="Molina H."/>
            <person name="Bunkerborg J."/>
            <person name="Jin E."/>
            <person name="Buchheim M."/>
            <person name="Magnuson J."/>
        </authorList>
    </citation>
    <scope>NUCLEOTIDE SEQUENCE</scope>
    <source>
        <strain evidence="2">CCAP 19/18</strain>
    </source>
</reference>
<dbReference type="EMBL" id="MU069521">
    <property type="protein sequence ID" value="KAF5840169.1"/>
    <property type="molecule type" value="Genomic_DNA"/>
</dbReference>
<evidence type="ECO:0000256" key="1">
    <source>
        <dbReference type="SAM" id="MobiDB-lite"/>
    </source>
</evidence>
<feature type="region of interest" description="Disordered" evidence="1">
    <location>
        <begin position="49"/>
        <end position="71"/>
    </location>
</feature>
<accession>A0ABQ7GZY7</accession>
<sequence length="71" mass="8150">MIHYPLNTLKSKIRKPCQWAQHPWDPCFELMASMHFCEDERGLIPTEATGRAKNKKLAEAPAVTSPGTWKR</sequence>
<name>A0ABQ7GZY7_DUNSA</name>
<protein>
    <recommendedName>
        <fullName evidence="4">Encoded protein</fullName>
    </recommendedName>
</protein>
<dbReference type="Proteomes" id="UP000815325">
    <property type="component" value="Unassembled WGS sequence"/>
</dbReference>